<feature type="non-terminal residue" evidence="1">
    <location>
        <position position="1"/>
    </location>
</feature>
<dbReference type="EMBL" id="BARU01014311">
    <property type="protein sequence ID" value="GAH32113.1"/>
    <property type="molecule type" value="Genomic_DNA"/>
</dbReference>
<accession>X1GGG8</accession>
<organism evidence="1">
    <name type="scientific">marine sediment metagenome</name>
    <dbReference type="NCBI Taxonomy" id="412755"/>
    <lineage>
        <taxon>unclassified sequences</taxon>
        <taxon>metagenomes</taxon>
        <taxon>ecological metagenomes</taxon>
    </lineage>
</organism>
<sequence length="29" mass="3142">IDIKTTTGEGIHVDQNLQTVAEYVIPTGE</sequence>
<protein>
    <submittedName>
        <fullName evidence="1">Uncharacterized protein</fullName>
    </submittedName>
</protein>
<comment type="caution">
    <text evidence="1">The sequence shown here is derived from an EMBL/GenBank/DDBJ whole genome shotgun (WGS) entry which is preliminary data.</text>
</comment>
<evidence type="ECO:0000313" key="1">
    <source>
        <dbReference type="EMBL" id="GAH32113.1"/>
    </source>
</evidence>
<gene>
    <name evidence="1" type="ORF">S03H2_25328</name>
</gene>
<proteinExistence type="predicted"/>
<dbReference type="AlphaFoldDB" id="X1GGG8"/>
<name>X1GGG8_9ZZZZ</name>
<reference evidence="1" key="1">
    <citation type="journal article" date="2014" name="Front. Microbiol.">
        <title>High frequency of phylogenetically diverse reductive dehalogenase-homologous genes in deep subseafloor sedimentary metagenomes.</title>
        <authorList>
            <person name="Kawai M."/>
            <person name="Futagami T."/>
            <person name="Toyoda A."/>
            <person name="Takaki Y."/>
            <person name="Nishi S."/>
            <person name="Hori S."/>
            <person name="Arai W."/>
            <person name="Tsubouchi T."/>
            <person name="Morono Y."/>
            <person name="Uchiyama I."/>
            <person name="Ito T."/>
            <person name="Fujiyama A."/>
            <person name="Inagaki F."/>
            <person name="Takami H."/>
        </authorList>
    </citation>
    <scope>NUCLEOTIDE SEQUENCE</scope>
    <source>
        <strain evidence="1">Expedition CK06-06</strain>
    </source>
</reference>